<name>A0A3P1YXE4_TANFO</name>
<dbReference type="Proteomes" id="UP000279860">
    <property type="component" value="Unassembled WGS sequence"/>
</dbReference>
<dbReference type="InterPro" id="IPR027417">
    <property type="entry name" value="P-loop_NTPase"/>
</dbReference>
<dbReference type="GO" id="GO:0003746">
    <property type="term" value="F:translation elongation factor activity"/>
    <property type="evidence" value="ECO:0007669"/>
    <property type="project" value="UniProtKB-UniRule"/>
</dbReference>
<feature type="binding site" evidence="11">
    <location>
        <begin position="14"/>
        <end position="19"/>
    </location>
    <ligand>
        <name>GTP</name>
        <dbReference type="ChEBI" id="CHEBI:37565"/>
    </ligand>
</feature>
<evidence type="ECO:0000256" key="7">
    <source>
        <dbReference type="ARBA" id="ARBA00023136"/>
    </source>
</evidence>
<comment type="function">
    <text evidence="9 11">Required for accurate and efficient protein synthesis under certain stress conditions. May act as a fidelity factor of the translation reaction, by catalyzing a one-codon backward translocation of tRNAs on improperly translocated ribosomes. Back-translocation proceeds from a post-translocation (POST) complex to a pre-translocation (PRE) complex, thus giving elongation factor G a second chance to translocate the tRNAs correctly. Binds to ribosomes in a GTP-dependent manner.</text>
</comment>
<comment type="similarity">
    <text evidence="1 11">Belongs to the TRAFAC class translation factor GTPase superfamily. Classic translation factor GTPase family. LepA subfamily.</text>
</comment>
<dbReference type="FunFam" id="3.30.70.240:FF:000007">
    <property type="entry name" value="Translation factor GUF1, mitochondrial"/>
    <property type="match status" value="1"/>
</dbReference>
<dbReference type="FunFam" id="3.30.70.870:FF:000004">
    <property type="entry name" value="Translation factor GUF1, mitochondrial"/>
    <property type="match status" value="1"/>
</dbReference>
<dbReference type="PANTHER" id="PTHR43512:SF4">
    <property type="entry name" value="TRANSLATION FACTOR GUF1 HOMOLOG, CHLOROPLASTIC"/>
    <property type="match status" value="1"/>
</dbReference>
<dbReference type="InterPro" id="IPR013842">
    <property type="entry name" value="LepA_CTD"/>
</dbReference>
<dbReference type="Pfam" id="PF00679">
    <property type="entry name" value="EFG_C"/>
    <property type="match status" value="1"/>
</dbReference>
<dbReference type="SUPFAM" id="SSF50447">
    <property type="entry name" value="Translation proteins"/>
    <property type="match status" value="1"/>
</dbReference>
<dbReference type="FunFam" id="3.40.50.300:FF:000078">
    <property type="entry name" value="Elongation factor 4"/>
    <property type="match status" value="1"/>
</dbReference>
<dbReference type="InterPro" id="IPR009000">
    <property type="entry name" value="Transl_B-barrel_sf"/>
</dbReference>
<feature type="domain" description="Tr-type G" evidence="12">
    <location>
        <begin position="2"/>
        <end position="183"/>
    </location>
</feature>
<gene>
    <name evidence="11 13" type="primary">lepA</name>
    <name evidence="13" type="ORF">EII41_06375</name>
</gene>
<protein>
    <recommendedName>
        <fullName evidence="11">Elongation factor 4</fullName>
        <shortName evidence="11">EF-4</shortName>
        <ecNumber evidence="11">3.6.5.n1</ecNumber>
    </recommendedName>
    <alternativeName>
        <fullName evidence="11">Ribosomal back-translocase LepA</fullName>
    </alternativeName>
</protein>
<dbReference type="InterPro" id="IPR035654">
    <property type="entry name" value="LepA_IV"/>
</dbReference>
<dbReference type="CDD" id="cd01890">
    <property type="entry name" value="LepA"/>
    <property type="match status" value="1"/>
</dbReference>
<dbReference type="PANTHER" id="PTHR43512">
    <property type="entry name" value="TRANSLATION FACTOR GUF1-RELATED"/>
    <property type="match status" value="1"/>
</dbReference>
<evidence type="ECO:0000256" key="10">
    <source>
        <dbReference type="ARBA" id="ARBA00061052"/>
    </source>
</evidence>
<evidence type="ECO:0000256" key="9">
    <source>
        <dbReference type="ARBA" id="ARBA00057626"/>
    </source>
</evidence>
<keyword evidence="2 11" id="KW-1003">Cell membrane</keyword>
<keyword evidence="4 11" id="KW-0378">Hydrolase</keyword>
<comment type="catalytic activity">
    <reaction evidence="8 11">
        <text>GTP + H2O = GDP + phosphate + H(+)</text>
        <dbReference type="Rhea" id="RHEA:19669"/>
        <dbReference type="ChEBI" id="CHEBI:15377"/>
        <dbReference type="ChEBI" id="CHEBI:15378"/>
        <dbReference type="ChEBI" id="CHEBI:37565"/>
        <dbReference type="ChEBI" id="CHEBI:43474"/>
        <dbReference type="ChEBI" id="CHEBI:58189"/>
        <dbReference type="EC" id="3.6.5.n1"/>
    </reaction>
</comment>
<dbReference type="NCBIfam" id="TIGR01393">
    <property type="entry name" value="lepA"/>
    <property type="match status" value="1"/>
</dbReference>
<dbReference type="Pfam" id="PF06421">
    <property type="entry name" value="LepA_C"/>
    <property type="match status" value="1"/>
</dbReference>
<evidence type="ECO:0000256" key="2">
    <source>
        <dbReference type="ARBA" id="ARBA00022475"/>
    </source>
</evidence>
<reference evidence="13 14" key="1">
    <citation type="submission" date="2018-11" db="EMBL/GenBank/DDBJ databases">
        <title>Genomes From Bacteria Associated with the Canine Oral Cavity: a Test Case for Automated Genome-Based Taxonomic Assignment.</title>
        <authorList>
            <person name="Coil D.A."/>
            <person name="Jospin G."/>
            <person name="Darling A.E."/>
            <person name="Wallis C."/>
            <person name="Davis I.J."/>
            <person name="Harris S."/>
            <person name="Eisen J.A."/>
            <person name="Holcombe L.J."/>
            <person name="O'Flynn C."/>
        </authorList>
    </citation>
    <scope>NUCLEOTIDE SEQUENCE [LARGE SCALE GENOMIC DNA]</scope>
    <source>
        <strain evidence="13 14">OH1426_COT-023</strain>
    </source>
</reference>
<dbReference type="CDD" id="cd03709">
    <property type="entry name" value="lepA_C"/>
    <property type="match status" value="1"/>
</dbReference>
<dbReference type="GO" id="GO:0005525">
    <property type="term" value="F:GTP binding"/>
    <property type="evidence" value="ECO:0007669"/>
    <property type="project" value="UniProtKB-UniRule"/>
</dbReference>
<evidence type="ECO:0000313" key="14">
    <source>
        <dbReference type="Proteomes" id="UP000279860"/>
    </source>
</evidence>
<dbReference type="FunFam" id="3.30.70.2570:FF:000001">
    <property type="entry name" value="Translation factor GUF1, mitochondrial"/>
    <property type="match status" value="1"/>
</dbReference>
<dbReference type="PRINTS" id="PR00315">
    <property type="entry name" value="ELONGATNFCT"/>
</dbReference>
<dbReference type="GO" id="GO:0043022">
    <property type="term" value="F:ribosome binding"/>
    <property type="evidence" value="ECO:0007669"/>
    <property type="project" value="UniProtKB-UniRule"/>
</dbReference>
<dbReference type="Gene3D" id="3.30.70.870">
    <property type="entry name" value="Elongation Factor G (Translational Gtpase), domain 3"/>
    <property type="match status" value="1"/>
</dbReference>
<dbReference type="InterPro" id="IPR006297">
    <property type="entry name" value="EF-4"/>
</dbReference>
<keyword evidence="7 11" id="KW-0472">Membrane</keyword>
<dbReference type="CDD" id="cd16260">
    <property type="entry name" value="EF4_III"/>
    <property type="match status" value="1"/>
</dbReference>
<feature type="binding site" evidence="11">
    <location>
        <begin position="130"/>
        <end position="133"/>
    </location>
    <ligand>
        <name>GTP</name>
        <dbReference type="ChEBI" id="CHEBI:37565"/>
    </ligand>
</feature>
<evidence type="ECO:0000256" key="5">
    <source>
        <dbReference type="ARBA" id="ARBA00022917"/>
    </source>
</evidence>
<dbReference type="HAMAP" id="MF_00071">
    <property type="entry name" value="LepA"/>
    <property type="match status" value="1"/>
</dbReference>
<dbReference type="Gene3D" id="2.40.30.10">
    <property type="entry name" value="Translation factors"/>
    <property type="match status" value="1"/>
</dbReference>
<dbReference type="RefSeq" id="WP_124789901.1">
    <property type="nucleotide sequence ID" value="NZ_RQYN01000019.1"/>
</dbReference>
<dbReference type="InterPro" id="IPR000640">
    <property type="entry name" value="EFG_V-like"/>
</dbReference>
<dbReference type="InterPro" id="IPR038363">
    <property type="entry name" value="LepA_C_sf"/>
</dbReference>
<keyword evidence="6 11" id="KW-0342">GTP-binding</keyword>
<dbReference type="NCBIfam" id="TIGR00231">
    <property type="entry name" value="small_GTP"/>
    <property type="match status" value="1"/>
</dbReference>
<dbReference type="GO" id="GO:0045727">
    <property type="term" value="P:positive regulation of translation"/>
    <property type="evidence" value="ECO:0007669"/>
    <property type="project" value="UniProtKB-UniRule"/>
</dbReference>
<dbReference type="SUPFAM" id="SSF54980">
    <property type="entry name" value="EF-G C-terminal domain-like"/>
    <property type="match status" value="2"/>
</dbReference>
<comment type="caution">
    <text evidence="13">The sequence shown here is derived from an EMBL/GenBank/DDBJ whole genome shotgun (WGS) entry which is preliminary data.</text>
</comment>
<dbReference type="InterPro" id="IPR000795">
    <property type="entry name" value="T_Tr_GTP-bd_dom"/>
</dbReference>
<keyword evidence="5 11" id="KW-0648">Protein biosynthesis</keyword>
<evidence type="ECO:0000256" key="1">
    <source>
        <dbReference type="ARBA" id="ARBA00005454"/>
    </source>
</evidence>
<dbReference type="AlphaFoldDB" id="A0A3P1YXE4"/>
<evidence type="ECO:0000256" key="4">
    <source>
        <dbReference type="ARBA" id="ARBA00022801"/>
    </source>
</evidence>
<dbReference type="EMBL" id="RQYN01000019">
    <property type="protein sequence ID" value="RRD75629.1"/>
    <property type="molecule type" value="Genomic_DNA"/>
</dbReference>
<keyword evidence="3 11" id="KW-0547">Nucleotide-binding</keyword>
<dbReference type="InterPro" id="IPR005225">
    <property type="entry name" value="Small_GTP-bd"/>
</dbReference>
<evidence type="ECO:0000256" key="8">
    <source>
        <dbReference type="ARBA" id="ARBA00050293"/>
    </source>
</evidence>
<comment type="subcellular location">
    <subcellularLocation>
        <location evidence="11">Cell membrane</location>
        <topology evidence="11">Peripheral membrane protein</topology>
        <orientation evidence="11">Cytoplasmic side</orientation>
    </subcellularLocation>
</comment>
<dbReference type="Gene3D" id="3.30.70.240">
    <property type="match status" value="1"/>
</dbReference>
<dbReference type="Pfam" id="PF03144">
    <property type="entry name" value="GTP_EFTU_D2"/>
    <property type="match status" value="1"/>
</dbReference>
<dbReference type="FunFam" id="2.40.30.10:FF:000015">
    <property type="entry name" value="Translation factor GUF1, mitochondrial"/>
    <property type="match status" value="1"/>
</dbReference>
<dbReference type="EC" id="3.6.5.n1" evidence="11"/>
<dbReference type="CDD" id="cd03699">
    <property type="entry name" value="EF4_II"/>
    <property type="match status" value="1"/>
</dbReference>
<keyword evidence="13" id="KW-0251">Elongation factor</keyword>
<evidence type="ECO:0000256" key="11">
    <source>
        <dbReference type="HAMAP-Rule" id="MF_00071"/>
    </source>
</evidence>
<dbReference type="Pfam" id="PF00009">
    <property type="entry name" value="GTP_EFTU"/>
    <property type="match status" value="1"/>
</dbReference>
<evidence type="ECO:0000259" key="12">
    <source>
        <dbReference type="PROSITE" id="PS51722"/>
    </source>
</evidence>
<evidence type="ECO:0000256" key="6">
    <source>
        <dbReference type="ARBA" id="ARBA00023134"/>
    </source>
</evidence>
<dbReference type="SUPFAM" id="SSF52540">
    <property type="entry name" value="P-loop containing nucleoside triphosphate hydrolases"/>
    <property type="match status" value="1"/>
</dbReference>
<dbReference type="Gene3D" id="3.30.70.2570">
    <property type="entry name" value="Elongation factor 4, C-terminal domain"/>
    <property type="match status" value="1"/>
</dbReference>
<dbReference type="GO" id="GO:0003924">
    <property type="term" value="F:GTPase activity"/>
    <property type="evidence" value="ECO:0007669"/>
    <property type="project" value="UniProtKB-UniRule"/>
</dbReference>
<organism evidence="13 14">
    <name type="scientific">Tannerella forsythia</name>
    <name type="common">Bacteroides forsythus</name>
    <dbReference type="NCBI Taxonomy" id="28112"/>
    <lineage>
        <taxon>Bacteria</taxon>
        <taxon>Pseudomonadati</taxon>
        <taxon>Bacteroidota</taxon>
        <taxon>Bacteroidia</taxon>
        <taxon>Bacteroidales</taxon>
        <taxon>Tannerellaceae</taxon>
        <taxon>Tannerella</taxon>
    </lineage>
</organism>
<evidence type="ECO:0000313" key="13">
    <source>
        <dbReference type="EMBL" id="RRD75629.1"/>
    </source>
</evidence>
<comment type="similarity">
    <text evidence="10">Belongs to the GTP-binding elongation factor family. LepA subfamily.</text>
</comment>
<proteinExistence type="inferred from homology"/>
<accession>A0A3P1YXE4</accession>
<dbReference type="InterPro" id="IPR035647">
    <property type="entry name" value="EFG_III/V"/>
</dbReference>
<dbReference type="Gene3D" id="3.40.50.300">
    <property type="entry name" value="P-loop containing nucleotide triphosphate hydrolases"/>
    <property type="match status" value="1"/>
</dbReference>
<dbReference type="GO" id="GO:0005886">
    <property type="term" value="C:plasma membrane"/>
    <property type="evidence" value="ECO:0007669"/>
    <property type="project" value="UniProtKB-SubCell"/>
</dbReference>
<dbReference type="InterPro" id="IPR004161">
    <property type="entry name" value="EFTu-like_2"/>
</dbReference>
<dbReference type="PROSITE" id="PS51722">
    <property type="entry name" value="G_TR_2"/>
    <property type="match status" value="1"/>
</dbReference>
<sequence length="595" mass="66496">MNHIRNFCIIAHIDHGKSTLADRLLEYTKTVAAKDMQSQVLDNMDLERERGITIKSHAIQMEYEYKGEKYVLNLIDTPGHVDFSYEVSRSIAACEGALLIVDAAQGIQAQTISNLYMAIENDLEIIPVINKIDLPSAMPEEIEDQIVELIGCPRDSILRASGKTGDGVYDILNAIVERVSPPSGDPEAPLQCLIFDSVFNSFRGIIAYFKVVNGTIRQGDHVKFIATGKEYDADEVGVLKLEMSPRKEVRTGDVGYIISGIKTSKEVKVGDTITHVKRPASEAIAGFEEVKPMVFAGVYPIAPEDFENLRTSLEKLQLNDASLTFQPESSVALGFGFRCGFLGLLHMEIIQERLDREFDMDVITTVPNVSYKVYDKKGNCTEVHNPGGLPDPTQIDHIEEPFIRASIITQTTYIGPIMTLCLGKRGILIKQDYITGNRIELFYDLPLGEIVIDFYDKLKSVSKGYASFDYHLHDYRPGKLVKLDILLNGEPVDALSTLTHFDNSVTFGRRMCEKLKELIPRQQFDIAIQAAIGAKIIARETIKAVRKDVTAKCYGGDVSRKRKLLEKQKEGKKRMKQIGTVEVPQKAFLAVLKLE</sequence>
<evidence type="ECO:0000256" key="3">
    <source>
        <dbReference type="ARBA" id="ARBA00022741"/>
    </source>
</evidence>